<dbReference type="PANTHER" id="PTHR43790">
    <property type="entry name" value="CARBOHYDRATE TRANSPORT ATP-BINDING PROTEIN MG119-RELATED"/>
    <property type="match status" value="1"/>
</dbReference>
<dbReference type="InterPro" id="IPR027417">
    <property type="entry name" value="P-loop_NTPase"/>
</dbReference>
<keyword evidence="2" id="KW-0813">Transport</keyword>
<dbReference type="InterPro" id="IPR017871">
    <property type="entry name" value="ABC_transporter-like_CS"/>
</dbReference>
<dbReference type="InterPro" id="IPR050107">
    <property type="entry name" value="ABC_carbohydrate_import_ATPase"/>
</dbReference>
<comment type="caution">
    <text evidence="11">The sequence shown here is derived from an EMBL/GenBank/DDBJ whole genome shotgun (WGS) entry which is preliminary data.</text>
</comment>
<dbReference type="GO" id="GO:0005886">
    <property type="term" value="C:plasma membrane"/>
    <property type="evidence" value="ECO:0007669"/>
    <property type="project" value="UniProtKB-SubCell"/>
</dbReference>
<reference evidence="11 12" key="1">
    <citation type="submission" date="2019-11" db="EMBL/GenBank/DDBJ databases">
        <title>Draft genome sequences of five Paenibacillus species of dairy origin.</title>
        <authorList>
            <person name="Olajide A.M."/>
            <person name="Chen S."/>
            <person name="Lapointe G."/>
        </authorList>
    </citation>
    <scope>NUCLEOTIDE SEQUENCE [LARGE SCALE GENOMIC DNA]</scope>
    <source>
        <strain evidence="11 12">2CS3</strain>
    </source>
</reference>
<keyword evidence="9" id="KW-0472">Membrane</keyword>
<comment type="subcellular location">
    <subcellularLocation>
        <location evidence="1">Cell membrane</location>
        <topology evidence="1">Peripheral membrane protein</topology>
    </subcellularLocation>
</comment>
<dbReference type="GO" id="GO:0005524">
    <property type="term" value="F:ATP binding"/>
    <property type="evidence" value="ECO:0007669"/>
    <property type="project" value="UniProtKB-KW"/>
</dbReference>
<protein>
    <submittedName>
        <fullName evidence="11">ATP-binding cassette domain-containing protein</fullName>
    </submittedName>
</protein>
<dbReference type="CDD" id="cd03216">
    <property type="entry name" value="ABC_Carb_Monos_I"/>
    <property type="match status" value="1"/>
</dbReference>
<dbReference type="SUPFAM" id="SSF52540">
    <property type="entry name" value="P-loop containing nucleoside triphosphate hydrolases"/>
    <property type="match status" value="2"/>
</dbReference>
<dbReference type="Gene3D" id="3.40.50.300">
    <property type="entry name" value="P-loop containing nucleotide triphosphate hydrolases"/>
    <property type="match status" value="2"/>
</dbReference>
<feature type="domain" description="ABC transporter" evidence="10">
    <location>
        <begin position="253"/>
        <end position="495"/>
    </location>
</feature>
<evidence type="ECO:0000256" key="1">
    <source>
        <dbReference type="ARBA" id="ARBA00004202"/>
    </source>
</evidence>
<keyword evidence="8" id="KW-1278">Translocase</keyword>
<evidence type="ECO:0000256" key="5">
    <source>
        <dbReference type="ARBA" id="ARBA00022737"/>
    </source>
</evidence>
<dbReference type="CDD" id="cd03215">
    <property type="entry name" value="ABC_Carb_Monos_II"/>
    <property type="match status" value="1"/>
</dbReference>
<evidence type="ECO:0000256" key="6">
    <source>
        <dbReference type="ARBA" id="ARBA00022741"/>
    </source>
</evidence>
<gene>
    <name evidence="11" type="ORF">GNP93_04545</name>
</gene>
<dbReference type="PROSITE" id="PS00211">
    <property type="entry name" value="ABC_TRANSPORTER_1"/>
    <property type="match status" value="1"/>
</dbReference>
<dbReference type="FunFam" id="3.40.50.300:FF:000127">
    <property type="entry name" value="Ribose import ATP-binding protein RbsA"/>
    <property type="match status" value="1"/>
</dbReference>
<keyword evidence="4" id="KW-0762">Sugar transport</keyword>
<evidence type="ECO:0000259" key="10">
    <source>
        <dbReference type="PROSITE" id="PS50893"/>
    </source>
</evidence>
<proteinExistence type="predicted"/>
<keyword evidence="5" id="KW-0677">Repeat</keyword>
<evidence type="ECO:0000256" key="2">
    <source>
        <dbReference type="ARBA" id="ARBA00022448"/>
    </source>
</evidence>
<keyword evidence="12" id="KW-1185">Reference proteome</keyword>
<dbReference type="RefSeq" id="WP_155614105.1">
    <property type="nucleotide sequence ID" value="NZ_JARTHJ010000145.1"/>
</dbReference>
<evidence type="ECO:0000256" key="3">
    <source>
        <dbReference type="ARBA" id="ARBA00022475"/>
    </source>
</evidence>
<dbReference type="SMART" id="SM00382">
    <property type="entry name" value="AAA"/>
    <property type="match status" value="2"/>
</dbReference>
<dbReference type="InterPro" id="IPR003593">
    <property type="entry name" value="AAA+_ATPase"/>
</dbReference>
<dbReference type="Pfam" id="PF00005">
    <property type="entry name" value="ABC_tran"/>
    <property type="match status" value="2"/>
</dbReference>
<dbReference type="AlphaFoldDB" id="A0A7X3CRQ0"/>
<sequence>MQDNEIVFSLRKISKSFPGVLALNDVSVDFVRGEVHALLGENGAGKSTLIKVLAGAHAPDEGEIQIGGECYKEMTPRLAKQLGIQVIYQEFNLIPTLSAAENIFLGDFIGNGWLVDKKAMVNKTKELLDSLQIQLDPRRLVRDMSPAQQQIVEIAKAISKDVKILVMDEPSAPLTINEVEAMFKIVRVLKEKGVTIIYISHRMEELFEISDRITVMRDGRYVSTQATQATNRQELVSLMVGRELKETYPSRSIKPQQTLLEVNRLSGNGFEHISFQLKKGEILGFSGLVGAGRTELARALFGADPAHTGDIVFEGQKVNVRSPQDAIRLGMGLIPEDRKQQGVILRSTVKRNITLPSLKFLSRFGVVKTKEELGQAESFKNTLSIRTPTLEQKVNHLSGGNQQKVVLAKWLARDCKVLIFDEPTRGIDVGAKQEIYKLMCSLAESGVGIIMISSDMEELLGMSDRVIVLSSGRMTGELGREAFAQEHIMDMASQH</sequence>
<evidence type="ECO:0000256" key="7">
    <source>
        <dbReference type="ARBA" id="ARBA00022840"/>
    </source>
</evidence>
<accession>A0A7X3CRQ0</accession>
<dbReference type="Proteomes" id="UP000450917">
    <property type="component" value="Unassembled WGS sequence"/>
</dbReference>
<dbReference type="EMBL" id="WNZX01000002">
    <property type="protein sequence ID" value="MUG69941.1"/>
    <property type="molecule type" value="Genomic_DNA"/>
</dbReference>
<evidence type="ECO:0000313" key="12">
    <source>
        <dbReference type="Proteomes" id="UP000450917"/>
    </source>
</evidence>
<dbReference type="PANTHER" id="PTHR43790:SF3">
    <property type="entry name" value="D-ALLOSE IMPORT ATP-BINDING PROTEIN ALSA-RELATED"/>
    <property type="match status" value="1"/>
</dbReference>
<dbReference type="PROSITE" id="PS50893">
    <property type="entry name" value="ABC_TRANSPORTER_2"/>
    <property type="match status" value="2"/>
</dbReference>
<dbReference type="GO" id="GO:0016887">
    <property type="term" value="F:ATP hydrolysis activity"/>
    <property type="evidence" value="ECO:0007669"/>
    <property type="project" value="InterPro"/>
</dbReference>
<keyword evidence="6" id="KW-0547">Nucleotide-binding</keyword>
<name>A0A7X3CRQ0_9BACL</name>
<feature type="domain" description="ABC transporter" evidence="10">
    <location>
        <begin position="8"/>
        <end position="243"/>
    </location>
</feature>
<keyword evidence="3" id="KW-1003">Cell membrane</keyword>
<keyword evidence="7 11" id="KW-0067">ATP-binding</keyword>
<evidence type="ECO:0000256" key="4">
    <source>
        <dbReference type="ARBA" id="ARBA00022597"/>
    </source>
</evidence>
<organism evidence="11 12">
    <name type="scientific">Paenibacillus validus</name>
    <dbReference type="NCBI Taxonomy" id="44253"/>
    <lineage>
        <taxon>Bacteria</taxon>
        <taxon>Bacillati</taxon>
        <taxon>Bacillota</taxon>
        <taxon>Bacilli</taxon>
        <taxon>Bacillales</taxon>
        <taxon>Paenibacillaceae</taxon>
        <taxon>Paenibacillus</taxon>
    </lineage>
</organism>
<evidence type="ECO:0000256" key="9">
    <source>
        <dbReference type="ARBA" id="ARBA00023136"/>
    </source>
</evidence>
<evidence type="ECO:0000256" key="8">
    <source>
        <dbReference type="ARBA" id="ARBA00022967"/>
    </source>
</evidence>
<evidence type="ECO:0000313" key="11">
    <source>
        <dbReference type="EMBL" id="MUG69941.1"/>
    </source>
</evidence>
<dbReference type="InterPro" id="IPR003439">
    <property type="entry name" value="ABC_transporter-like_ATP-bd"/>
</dbReference>